<dbReference type="EMBL" id="JANRMI010000007">
    <property type="protein sequence ID" value="MDG0818242.1"/>
    <property type="molecule type" value="Genomic_DNA"/>
</dbReference>
<feature type="transmembrane region" description="Helical" evidence="5">
    <location>
        <begin position="201"/>
        <end position="224"/>
    </location>
</feature>
<dbReference type="InterPro" id="IPR036513">
    <property type="entry name" value="STAS_dom_sf"/>
</dbReference>
<evidence type="ECO:0000256" key="2">
    <source>
        <dbReference type="ARBA" id="ARBA00022692"/>
    </source>
</evidence>
<protein>
    <submittedName>
        <fullName evidence="7">SulP family inorganic anion transporter</fullName>
    </submittedName>
</protein>
<dbReference type="CDD" id="cd07042">
    <property type="entry name" value="STAS_SulP_like_sulfate_transporter"/>
    <property type="match status" value="1"/>
</dbReference>
<sequence length="564" mass="60069">MAQITASSKKQSLRQDIFAGLTAATVIIPKAMAYATVAGLTVSVGLYTALVPLLVYAVLGTSRVLSVTSTTTLGILTAAEVTQLVPDGDLSKVFAVATTLTILVGVFLLIAAILRFGFIANFISTPVLIGFKAGIGLVIVLDQAPKLLGLHIAKQGFFQDAASLVTHLPDYSLMSLLVASGTFLLFFLLKKFAPQSPVSLIVVASSILASWLLNLQSSGVAIVGQIPQGLPPLTLPDLSLIQSLIPGALGIALMSFTESIAVARAFHKTGEPPINSNRELIATGAANAIGGLFGAMPCGGGTSQTAVVRAAGGSSQKTSIVVALASAATMLLLAPALAVMPYPTLAAIVIIFSVGLIEVKEFKEVRKIRNMEFRWALGACLGVLLFGTLKGIVIAIIMSLVGLSSQTANLRVSVLARKRGTNILRPYDPEKHPDDQLFERLLILRPEGRVFFLNAQNISVQITNLLAQYKPDILLMDMSRVPDLEYSALKMFIDGDQRLTSQGGIQWLAALNPNVLEVVRKSGWDKTLGSRLFFNAEVAIDHYFKVIKPKVNTPPYQARSELNP</sequence>
<dbReference type="Pfam" id="PF00916">
    <property type="entry name" value="Sulfate_transp"/>
    <property type="match status" value="1"/>
</dbReference>
<evidence type="ECO:0000256" key="5">
    <source>
        <dbReference type="SAM" id="Phobius"/>
    </source>
</evidence>
<feature type="transmembrane region" description="Helical" evidence="5">
    <location>
        <begin position="375"/>
        <end position="403"/>
    </location>
</feature>
<evidence type="ECO:0000256" key="4">
    <source>
        <dbReference type="ARBA" id="ARBA00023136"/>
    </source>
</evidence>
<comment type="subcellular location">
    <subcellularLocation>
        <location evidence="1">Membrane</location>
        <topology evidence="1">Multi-pass membrane protein</topology>
    </subcellularLocation>
</comment>
<dbReference type="PANTHER" id="PTHR11814">
    <property type="entry name" value="SULFATE TRANSPORTER"/>
    <property type="match status" value="1"/>
</dbReference>
<dbReference type="Pfam" id="PF01740">
    <property type="entry name" value="STAS"/>
    <property type="match status" value="1"/>
</dbReference>
<feature type="transmembrane region" description="Helical" evidence="5">
    <location>
        <begin position="121"/>
        <end position="141"/>
    </location>
</feature>
<evidence type="ECO:0000313" key="7">
    <source>
        <dbReference type="EMBL" id="MDG0818242.1"/>
    </source>
</evidence>
<gene>
    <name evidence="7" type="ORF">NWE73_17805</name>
</gene>
<reference evidence="7" key="1">
    <citation type="submission" date="2022-08" db="EMBL/GenBank/DDBJ databases">
        <title>Novel Bdellovibrio Species Isolated from Svalbard: Designation Bdellovibrio svalbardensis.</title>
        <authorList>
            <person name="Mitchell R.J."/>
            <person name="Choi S.Y."/>
        </authorList>
    </citation>
    <scope>NUCLEOTIDE SEQUENCE</scope>
    <source>
        <strain evidence="7">PAP01</strain>
    </source>
</reference>
<keyword evidence="8" id="KW-1185">Reference proteome</keyword>
<keyword evidence="3 5" id="KW-1133">Transmembrane helix</keyword>
<name>A0ABT6DMZ4_9BACT</name>
<feature type="transmembrane region" description="Helical" evidence="5">
    <location>
        <begin position="319"/>
        <end position="338"/>
    </location>
</feature>
<comment type="caution">
    <text evidence="7">The sequence shown here is derived from an EMBL/GenBank/DDBJ whole genome shotgun (WGS) entry which is preliminary data.</text>
</comment>
<dbReference type="PROSITE" id="PS01130">
    <property type="entry name" value="SLC26A"/>
    <property type="match status" value="1"/>
</dbReference>
<dbReference type="PROSITE" id="PS50801">
    <property type="entry name" value="STAS"/>
    <property type="match status" value="1"/>
</dbReference>
<feature type="transmembrane region" description="Helical" evidence="5">
    <location>
        <begin position="93"/>
        <end position="114"/>
    </location>
</feature>
<keyword evidence="4 5" id="KW-0472">Membrane</keyword>
<keyword evidence="2 5" id="KW-0812">Transmembrane</keyword>
<dbReference type="InterPro" id="IPR011547">
    <property type="entry name" value="SLC26A/SulP_dom"/>
</dbReference>
<organism evidence="7 8">
    <name type="scientific">Bdellovibrio svalbardensis</name>
    <dbReference type="NCBI Taxonomy" id="2972972"/>
    <lineage>
        <taxon>Bacteria</taxon>
        <taxon>Pseudomonadati</taxon>
        <taxon>Bdellovibrionota</taxon>
        <taxon>Bdellovibrionia</taxon>
        <taxon>Bdellovibrionales</taxon>
        <taxon>Pseudobdellovibrionaceae</taxon>
        <taxon>Bdellovibrio</taxon>
    </lineage>
</organism>
<evidence type="ECO:0000259" key="6">
    <source>
        <dbReference type="PROSITE" id="PS50801"/>
    </source>
</evidence>
<feature type="transmembrane region" description="Helical" evidence="5">
    <location>
        <begin position="344"/>
        <end position="363"/>
    </location>
</feature>
<feature type="domain" description="STAS" evidence="6">
    <location>
        <begin position="431"/>
        <end position="543"/>
    </location>
</feature>
<dbReference type="Gene3D" id="3.30.750.24">
    <property type="entry name" value="STAS domain"/>
    <property type="match status" value="1"/>
</dbReference>
<evidence type="ECO:0000313" key="8">
    <source>
        <dbReference type="Proteomes" id="UP001152321"/>
    </source>
</evidence>
<proteinExistence type="predicted"/>
<dbReference type="InterPro" id="IPR018045">
    <property type="entry name" value="S04_transporter_CS"/>
</dbReference>
<evidence type="ECO:0000256" key="1">
    <source>
        <dbReference type="ARBA" id="ARBA00004141"/>
    </source>
</evidence>
<dbReference type="SUPFAM" id="SSF52091">
    <property type="entry name" value="SpoIIaa-like"/>
    <property type="match status" value="1"/>
</dbReference>
<dbReference type="InterPro" id="IPR001902">
    <property type="entry name" value="SLC26A/SulP_fam"/>
</dbReference>
<dbReference type="InterPro" id="IPR002645">
    <property type="entry name" value="STAS_dom"/>
</dbReference>
<accession>A0ABT6DMZ4</accession>
<dbReference type="Proteomes" id="UP001152321">
    <property type="component" value="Unassembled WGS sequence"/>
</dbReference>
<dbReference type="RefSeq" id="WP_407652972.1">
    <property type="nucleotide sequence ID" value="NZ_JANRMI010000007.1"/>
</dbReference>
<evidence type="ECO:0000256" key="3">
    <source>
        <dbReference type="ARBA" id="ARBA00022989"/>
    </source>
</evidence>
<feature type="transmembrane region" description="Helical" evidence="5">
    <location>
        <begin position="171"/>
        <end position="189"/>
    </location>
</feature>
<feature type="transmembrane region" description="Helical" evidence="5">
    <location>
        <begin position="37"/>
        <end position="59"/>
    </location>
</feature>
<feature type="transmembrane region" description="Helical" evidence="5">
    <location>
        <begin position="244"/>
        <end position="266"/>
    </location>
</feature>